<accession>A0A445J3U5</accession>
<dbReference type="PANTHER" id="PTHR34197:SF2">
    <property type="entry name" value="OS04G0591300 PROTEIN"/>
    <property type="match status" value="1"/>
</dbReference>
<evidence type="ECO:0000313" key="3">
    <source>
        <dbReference type="Proteomes" id="UP000289340"/>
    </source>
</evidence>
<comment type="caution">
    <text evidence="2">The sequence shown here is derived from an EMBL/GenBank/DDBJ whole genome shotgun (WGS) entry which is preliminary data.</text>
</comment>
<proteinExistence type="predicted"/>
<dbReference type="Proteomes" id="UP000289340">
    <property type="component" value="Chromosome 9"/>
</dbReference>
<protein>
    <submittedName>
        <fullName evidence="2">Uncharacterized protein</fullName>
    </submittedName>
</protein>
<reference evidence="2 3" key="1">
    <citation type="submission" date="2018-09" db="EMBL/GenBank/DDBJ databases">
        <title>A high-quality reference genome of wild soybean provides a powerful tool to mine soybean genomes.</title>
        <authorList>
            <person name="Xie M."/>
            <person name="Chung C.Y.L."/>
            <person name="Li M.-W."/>
            <person name="Wong F.-L."/>
            <person name="Chan T.-F."/>
            <person name="Lam H.-M."/>
        </authorList>
    </citation>
    <scope>NUCLEOTIDE SEQUENCE [LARGE SCALE GENOMIC DNA]</scope>
    <source>
        <strain evidence="3">cv. W05</strain>
        <tissue evidence="2">Hypocotyl of etiolated seedlings</tissue>
    </source>
</reference>
<sequence>MALYMDEEEIWKCPKHPSKRRRSGICPTCLRDRLVTLCPDCANVRPCSCYATSSSSSSSSSSSLSRFSGAGDGVGSVGRVHNLIEQEPGLRRSRSMAIPFLRSRSRFSGGGDRVSDLDSTRDSPAMNGSRSARSFWSMFKSQKSSRHGGGGGGAPEQEWEAKKILAEERDGDGGINPMMVRSRSVAVTAVTVVSGDGELRPRTKGRGWFFPSPMKAFRQSKVSKVIQEGSPLYRVLLLLCCGLPCMLIQAQGRMPHQTVFVIVVEELSFEQQRRQGIMGDYFMLVHYHKWNRINTRLWSKVETGDSAKALIDMEHTKVLIASINNEG</sequence>
<evidence type="ECO:0000313" key="2">
    <source>
        <dbReference type="EMBL" id="RZB93028.1"/>
    </source>
</evidence>
<dbReference type="AlphaFoldDB" id="A0A445J3U5"/>
<name>A0A445J3U5_GLYSO</name>
<keyword evidence="3" id="KW-1185">Reference proteome</keyword>
<dbReference type="PANTHER" id="PTHR34197">
    <property type="entry name" value="OS04G0591300 PROTEIN"/>
    <property type="match status" value="1"/>
</dbReference>
<gene>
    <name evidence="2" type="ORF">D0Y65_024771</name>
</gene>
<dbReference type="EMBL" id="QZWG01000009">
    <property type="protein sequence ID" value="RZB93028.1"/>
    <property type="molecule type" value="Genomic_DNA"/>
</dbReference>
<evidence type="ECO:0000256" key="1">
    <source>
        <dbReference type="SAM" id="MobiDB-lite"/>
    </source>
</evidence>
<feature type="region of interest" description="Disordered" evidence="1">
    <location>
        <begin position="108"/>
        <end position="132"/>
    </location>
</feature>
<organism evidence="2 3">
    <name type="scientific">Glycine soja</name>
    <name type="common">Wild soybean</name>
    <dbReference type="NCBI Taxonomy" id="3848"/>
    <lineage>
        <taxon>Eukaryota</taxon>
        <taxon>Viridiplantae</taxon>
        <taxon>Streptophyta</taxon>
        <taxon>Embryophyta</taxon>
        <taxon>Tracheophyta</taxon>
        <taxon>Spermatophyta</taxon>
        <taxon>Magnoliopsida</taxon>
        <taxon>eudicotyledons</taxon>
        <taxon>Gunneridae</taxon>
        <taxon>Pentapetalae</taxon>
        <taxon>rosids</taxon>
        <taxon>fabids</taxon>
        <taxon>Fabales</taxon>
        <taxon>Fabaceae</taxon>
        <taxon>Papilionoideae</taxon>
        <taxon>50 kb inversion clade</taxon>
        <taxon>NPAAA clade</taxon>
        <taxon>indigoferoid/millettioid clade</taxon>
        <taxon>Phaseoleae</taxon>
        <taxon>Glycine</taxon>
        <taxon>Glycine subgen. Soja</taxon>
    </lineage>
</organism>